<accession>A0A3N2RAR3</accession>
<proteinExistence type="predicted"/>
<dbReference type="Proteomes" id="UP000275910">
    <property type="component" value="Unassembled WGS sequence"/>
</dbReference>
<organism evidence="2 3">
    <name type="scientific">Lysobacter enzymogenes</name>
    <dbReference type="NCBI Taxonomy" id="69"/>
    <lineage>
        <taxon>Bacteria</taxon>
        <taxon>Pseudomonadati</taxon>
        <taxon>Pseudomonadota</taxon>
        <taxon>Gammaproteobacteria</taxon>
        <taxon>Lysobacterales</taxon>
        <taxon>Lysobacteraceae</taxon>
        <taxon>Lysobacter</taxon>
    </lineage>
</organism>
<feature type="signal peptide" evidence="1">
    <location>
        <begin position="1"/>
        <end position="25"/>
    </location>
</feature>
<evidence type="ECO:0000256" key="1">
    <source>
        <dbReference type="SAM" id="SignalP"/>
    </source>
</evidence>
<protein>
    <recommendedName>
        <fullName evidence="4">DUF732 domain-containing protein</fullName>
    </recommendedName>
</protein>
<evidence type="ECO:0000313" key="2">
    <source>
        <dbReference type="EMBL" id="ROU04554.1"/>
    </source>
</evidence>
<dbReference type="AlphaFoldDB" id="A0A3N2RAR3"/>
<keyword evidence="1" id="KW-0732">Signal</keyword>
<reference evidence="2 3" key="1">
    <citation type="submission" date="2018-10" db="EMBL/GenBank/DDBJ databases">
        <title>The genome of Lysobacter enzymogenes OH11.</title>
        <authorList>
            <person name="Liu F."/>
            <person name="Zhao Y."/>
            <person name="Qian G."/>
            <person name="Chen Y."/>
            <person name="Xu H."/>
        </authorList>
    </citation>
    <scope>NUCLEOTIDE SEQUENCE [LARGE SCALE GENOMIC DNA]</scope>
    <source>
        <strain evidence="2 3">OH11</strain>
    </source>
</reference>
<evidence type="ECO:0008006" key="4">
    <source>
        <dbReference type="Google" id="ProtNLM"/>
    </source>
</evidence>
<dbReference type="RefSeq" id="WP_123649668.1">
    <property type="nucleotide sequence ID" value="NZ_RCTY01000058.1"/>
</dbReference>
<feature type="chain" id="PRO_5018232057" description="DUF732 domain-containing protein" evidence="1">
    <location>
        <begin position="26"/>
        <end position="88"/>
    </location>
</feature>
<sequence length="88" mass="9493">MNARLRTSIPAFSVVALLASASTLAADSYTLTASHFDFTAQDAVARVSQELVEACERRGDAAGQVTVNQIARDPYVYFAEATIVCHRN</sequence>
<dbReference type="EMBL" id="RCTY01000058">
    <property type="protein sequence ID" value="ROU04554.1"/>
    <property type="molecule type" value="Genomic_DNA"/>
</dbReference>
<name>A0A3N2RAR3_LYSEN</name>
<evidence type="ECO:0000313" key="3">
    <source>
        <dbReference type="Proteomes" id="UP000275910"/>
    </source>
</evidence>
<comment type="caution">
    <text evidence="2">The sequence shown here is derived from an EMBL/GenBank/DDBJ whole genome shotgun (WGS) entry which is preliminary data.</text>
</comment>
<gene>
    <name evidence="2" type="ORF">D9T17_23175</name>
</gene>